<feature type="transmembrane region" description="Helical" evidence="6">
    <location>
        <begin position="133"/>
        <end position="151"/>
    </location>
</feature>
<dbReference type="GO" id="GO:0005436">
    <property type="term" value="F:sodium:phosphate symporter activity"/>
    <property type="evidence" value="ECO:0007669"/>
    <property type="project" value="InterPro"/>
</dbReference>
<sequence length="547" mass="59305">MLTLLNLLSAIALLIWGTHIVRTGILRVYGSQLRRVLSHNVGKRPMAFVAGIAVTALVQSSNATALLVTSFVGQGLMALTPALAIMLGADVGTALMARVLTFDLSWLSPLLIFLGVVFFLSRKQTRAGQLGRVAIGLGLMILALQLIVAAATPITEAKGIHVLFASLTGDLLLDAVVGALFALISYSSLAAVLLTATLTGSGVIGLPVAIGLVIGANIGSGVLAFLNASMQSQAGRRVALGSLLYKLIGLLLVMPVLDPLVHWLDSLKWQPAELVIGFHVLYNSLRCLLMLPTLGPMARFCNWLLPDRPDVNAVAKARHLDPTALPTPSLALSNAVRETLRIGDLVDSMLGHLQGALCGSQPILGKDLRRLDDDIDALYTAVKLYLAQIQKEELSEHDSRRWAEIIEFSSNLERAGDLIERMLGKIQDEKTSQRHAFSDSGLEELTELHERLLGNLRLGLSVFFSADADAARQLLREKRRFRIQERRLTHLHVERLHKQVVKSLETSSLHLELIDDMKRLNSLFCASAYAVLGTHETGALLAEEGGE</sequence>
<dbReference type="AlphaFoldDB" id="A0A1G8D0F5"/>
<name>A0A1G8D0F5_9GAMM</name>
<dbReference type="NCBIfam" id="NF037997">
    <property type="entry name" value="Na_Pi_symport"/>
    <property type="match status" value="1"/>
</dbReference>
<feature type="transmembrane region" description="Helical" evidence="6">
    <location>
        <begin position="204"/>
        <end position="226"/>
    </location>
</feature>
<evidence type="ECO:0000256" key="5">
    <source>
        <dbReference type="ARBA" id="ARBA00023136"/>
    </source>
</evidence>
<dbReference type="Gene3D" id="1.20.58.220">
    <property type="entry name" value="Phosphate transport system protein phou homolog 2, domain 2"/>
    <property type="match status" value="1"/>
</dbReference>
<evidence type="ECO:0000256" key="3">
    <source>
        <dbReference type="ARBA" id="ARBA00022692"/>
    </source>
</evidence>
<dbReference type="InterPro" id="IPR003841">
    <property type="entry name" value="Na/Pi_transpt"/>
</dbReference>
<evidence type="ECO:0000313" key="9">
    <source>
        <dbReference type="Proteomes" id="UP000198606"/>
    </source>
</evidence>
<feature type="transmembrane region" description="Helical" evidence="6">
    <location>
        <begin position="104"/>
        <end position="121"/>
    </location>
</feature>
<dbReference type="InterPro" id="IPR004633">
    <property type="entry name" value="NaPi_cotrn-rel/YqeW-like"/>
</dbReference>
<dbReference type="NCBIfam" id="TIGR01013">
    <property type="entry name" value="2a58"/>
    <property type="match status" value="1"/>
</dbReference>
<protein>
    <submittedName>
        <fullName evidence="8">Phosphate:Na+ symporter</fullName>
    </submittedName>
</protein>
<feature type="domain" description="PhoU" evidence="7">
    <location>
        <begin position="340"/>
        <end position="422"/>
    </location>
</feature>
<dbReference type="GO" id="GO:0044341">
    <property type="term" value="P:sodium-dependent phosphate transport"/>
    <property type="evidence" value="ECO:0007669"/>
    <property type="project" value="InterPro"/>
</dbReference>
<dbReference type="Proteomes" id="UP000198606">
    <property type="component" value="Unassembled WGS sequence"/>
</dbReference>
<dbReference type="PANTHER" id="PTHR10010">
    <property type="entry name" value="SOLUTE CARRIER FAMILY 34 SODIUM PHOSPHATE , MEMBER 2-RELATED"/>
    <property type="match status" value="1"/>
</dbReference>
<gene>
    <name evidence="8" type="ORF">SAMN05216588_10595</name>
</gene>
<evidence type="ECO:0000256" key="1">
    <source>
        <dbReference type="ARBA" id="ARBA00004651"/>
    </source>
</evidence>
<accession>A0A1G8D0F5</accession>
<reference evidence="8 9" key="1">
    <citation type="submission" date="2016-10" db="EMBL/GenBank/DDBJ databases">
        <authorList>
            <person name="de Groot N.N."/>
        </authorList>
    </citation>
    <scope>NUCLEOTIDE SEQUENCE [LARGE SCALE GENOMIC DNA]</scope>
    <source>
        <strain evidence="8 9">LMG 18387</strain>
    </source>
</reference>
<dbReference type="NCBIfam" id="TIGR00704">
    <property type="entry name" value="NaPi_cotrn_rel"/>
    <property type="match status" value="1"/>
</dbReference>
<dbReference type="Pfam" id="PF01895">
    <property type="entry name" value="PhoU"/>
    <property type="match status" value="1"/>
</dbReference>
<dbReference type="Pfam" id="PF02690">
    <property type="entry name" value="Na_Pi_cotrans"/>
    <property type="match status" value="2"/>
</dbReference>
<feature type="transmembrane region" description="Helical" evidence="6">
    <location>
        <begin position="46"/>
        <end position="72"/>
    </location>
</feature>
<evidence type="ECO:0000259" key="7">
    <source>
        <dbReference type="Pfam" id="PF01895"/>
    </source>
</evidence>
<dbReference type="RefSeq" id="WP_084304279.1">
    <property type="nucleotide sequence ID" value="NZ_FNDG01000005.1"/>
</dbReference>
<keyword evidence="5 6" id="KW-0472">Membrane</keyword>
<dbReference type="STRING" id="29435.SAMN05216588_10595"/>
<keyword evidence="3 6" id="KW-0812">Transmembrane</keyword>
<evidence type="ECO:0000256" key="6">
    <source>
        <dbReference type="SAM" id="Phobius"/>
    </source>
</evidence>
<evidence type="ECO:0000256" key="4">
    <source>
        <dbReference type="ARBA" id="ARBA00022989"/>
    </source>
</evidence>
<dbReference type="InterPro" id="IPR026022">
    <property type="entry name" value="PhoU_dom"/>
</dbReference>
<dbReference type="GO" id="GO:0005886">
    <property type="term" value="C:plasma membrane"/>
    <property type="evidence" value="ECO:0007669"/>
    <property type="project" value="UniProtKB-SubCell"/>
</dbReference>
<feature type="transmembrane region" description="Helical" evidence="6">
    <location>
        <begin position="6"/>
        <end position="25"/>
    </location>
</feature>
<evidence type="ECO:0000313" key="8">
    <source>
        <dbReference type="EMBL" id="SDH51278.1"/>
    </source>
</evidence>
<keyword evidence="2" id="KW-1003">Cell membrane</keyword>
<evidence type="ECO:0000256" key="2">
    <source>
        <dbReference type="ARBA" id="ARBA00022475"/>
    </source>
</evidence>
<dbReference type="SUPFAM" id="SSF109755">
    <property type="entry name" value="PhoU-like"/>
    <property type="match status" value="1"/>
</dbReference>
<dbReference type="InterPro" id="IPR038078">
    <property type="entry name" value="PhoU-like_sf"/>
</dbReference>
<keyword evidence="4 6" id="KW-1133">Transmembrane helix</keyword>
<proteinExistence type="predicted"/>
<feature type="transmembrane region" description="Helical" evidence="6">
    <location>
        <begin position="171"/>
        <end position="198"/>
    </location>
</feature>
<organism evidence="8 9">
    <name type="scientific">Phytopseudomonas flavescens</name>
    <dbReference type="NCBI Taxonomy" id="29435"/>
    <lineage>
        <taxon>Bacteria</taxon>
        <taxon>Pseudomonadati</taxon>
        <taxon>Pseudomonadota</taxon>
        <taxon>Gammaproteobacteria</taxon>
        <taxon>Pseudomonadales</taxon>
        <taxon>Pseudomonadaceae</taxon>
        <taxon>Phytopseudomonas</taxon>
    </lineage>
</organism>
<dbReference type="EMBL" id="FNDG01000005">
    <property type="protein sequence ID" value="SDH51278.1"/>
    <property type="molecule type" value="Genomic_DNA"/>
</dbReference>
<comment type="subcellular location">
    <subcellularLocation>
        <location evidence="1">Cell membrane</location>
        <topology evidence="1">Multi-pass membrane protein</topology>
    </subcellularLocation>
</comment>
<dbReference type="PANTHER" id="PTHR10010:SF39">
    <property type="entry name" value="PHOU DOMAIN-CONTAINING PROTEIN"/>
    <property type="match status" value="1"/>
</dbReference>